<gene>
    <name evidence="2" type="ORF">RZN05_20595</name>
</gene>
<evidence type="ECO:0000256" key="1">
    <source>
        <dbReference type="SAM" id="MobiDB-lite"/>
    </source>
</evidence>
<feature type="non-terminal residue" evidence="2">
    <location>
        <position position="1"/>
    </location>
</feature>
<protein>
    <submittedName>
        <fullName evidence="2">Uncharacterized protein</fullName>
    </submittedName>
</protein>
<evidence type="ECO:0000313" key="3">
    <source>
        <dbReference type="Proteomes" id="UP001273531"/>
    </source>
</evidence>
<dbReference type="Proteomes" id="UP001273531">
    <property type="component" value="Unassembled WGS sequence"/>
</dbReference>
<organism evidence="2 3">
    <name type="scientific">Sphingomonas agrestis</name>
    <dbReference type="NCBI Taxonomy" id="3080540"/>
    <lineage>
        <taxon>Bacteria</taxon>
        <taxon>Pseudomonadati</taxon>
        <taxon>Pseudomonadota</taxon>
        <taxon>Alphaproteobacteria</taxon>
        <taxon>Sphingomonadales</taxon>
        <taxon>Sphingomonadaceae</taxon>
        <taxon>Sphingomonas</taxon>
    </lineage>
</organism>
<accession>A0ABU3YDF5</accession>
<keyword evidence="3" id="KW-1185">Reference proteome</keyword>
<reference evidence="2 3" key="1">
    <citation type="submission" date="2023-10" db="EMBL/GenBank/DDBJ databases">
        <title>Sphingomonas sp. HF-S4 16S ribosomal RNA gene Genome sequencing and assembly.</title>
        <authorList>
            <person name="Lee H."/>
        </authorList>
    </citation>
    <scope>NUCLEOTIDE SEQUENCE [LARGE SCALE GENOMIC DNA]</scope>
    <source>
        <strain evidence="2 3">HF-S4</strain>
    </source>
</reference>
<name>A0ABU3YDF5_9SPHN</name>
<proteinExistence type="predicted"/>
<sequence length="95" mass="10722">RPGAAAHMSLHQFNNVKERKTPTPQPTPFSRGEPCAWFLVTDEAAREEHRVGGVASMRGFRFGQQRFETFCRFSVMRPRNPQKTVLYPISTGASA</sequence>
<feature type="region of interest" description="Disordered" evidence="1">
    <location>
        <begin position="1"/>
        <end position="32"/>
    </location>
</feature>
<evidence type="ECO:0000313" key="2">
    <source>
        <dbReference type="EMBL" id="MDV3459405.1"/>
    </source>
</evidence>
<dbReference type="RefSeq" id="WP_317228547.1">
    <property type="nucleotide sequence ID" value="NZ_JAWJEJ010000002.1"/>
</dbReference>
<comment type="caution">
    <text evidence="2">The sequence shown here is derived from an EMBL/GenBank/DDBJ whole genome shotgun (WGS) entry which is preliminary data.</text>
</comment>
<dbReference type="EMBL" id="JAWJEJ010000002">
    <property type="protein sequence ID" value="MDV3459405.1"/>
    <property type="molecule type" value="Genomic_DNA"/>
</dbReference>